<accession>A0A6G1HYB3</accession>
<keyword evidence="4 9" id="KW-0812">Transmembrane</keyword>
<evidence type="ECO:0000313" key="10">
    <source>
        <dbReference type="EMBL" id="KAF2400856.1"/>
    </source>
</evidence>
<dbReference type="GO" id="GO:0035673">
    <property type="term" value="F:oligopeptide transmembrane transporter activity"/>
    <property type="evidence" value="ECO:0007669"/>
    <property type="project" value="InterPro"/>
</dbReference>
<evidence type="ECO:0000256" key="9">
    <source>
        <dbReference type="SAM" id="Phobius"/>
    </source>
</evidence>
<evidence type="ECO:0000256" key="2">
    <source>
        <dbReference type="ARBA" id="ARBA00008807"/>
    </source>
</evidence>
<comment type="similarity">
    <text evidence="2">Belongs to the oligopeptide OPT transporter family.</text>
</comment>
<feature type="transmembrane region" description="Helical" evidence="9">
    <location>
        <begin position="501"/>
        <end position="526"/>
    </location>
</feature>
<feature type="transmembrane region" description="Helical" evidence="9">
    <location>
        <begin position="731"/>
        <end position="753"/>
    </location>
</feature>
<feature type="transmembrane region" description="Helical" evidence="9">
    <location>
        <begin position="179"/>
        <end position="199"/>
    </location>
</feature>
<feature type="transmembrane region" description="Helical" evidence="9">
    <location>
        <begin position="683"/>
        <end position="710"/>
    </location>
</feature>
<feature type="transmembrane region" description="Helical" evidence="9">
    <location>
        <begin position="391"/>
        <end position="412"/>
    </location>
</feature>
<feature type="transmembrane region" description="Helical" evidence="9">
    <location>
        <begin position="237"/>
        <end position="255"/>
    </location>
</feature>
<comment type="subcellular location">
    <subcellularLocation>
        <location evidence="1">Membrane</location>
        <topology evidence="1">Multi-pass membrane protein</topology>
    </subcellularLocation>
</comment>
<reference evidence="10" key="1">
    <citation type="journal article" date="2020" name="Stud. Mycol.">
        <title>101 Dothideomycetes genomes: a test case for predicting lifestyles and emergence of pathogens.</title>
        <authorList>
            <person name="Haridas S."/>
            <person name="Albert R."/>
            <person name="Binder M."/>
            <person name="Bloem J."/>
            <person name="Labutti K."/>
            <person name="Salamov A."/>
            <person name="Andreopoulos B."/>
            <person name="Baker S."/>
            <person name="Barry K."/>
            <person name="Bills G."/>
            <person name="Bluhm B."/>
            <person name="Cannon C."/>
            <person name="Castanera R."/>
            <person name="Culley D."/>
            <person name="Daum C."/>
            <person name="Ezra D."/>
            <person name="Gonzalez J."/>
            <person name="Henrissat B."/>
            <person name="Kuo A."/>
            <person name="Liang C."/>
            <person name="Lipzen A."/>
            <person name="Lutzoni F."/>
            <person name="Magnuson J."/>
            <person name="Mondo S."/>
            <person name="Nolan M."/>
            <person name="Ohm R."/>
            <person name="Pangilinan J."/>
            <person name="Park H.-J."/>
            <person name="Ramirez L."/>
            <person name="Alfaro M."/>
            <person name="Sun H."/>
            <person name="Tritt A."/>
            <person name="Yoshinaga Y."/>
            <person name="Zwiers L.-H."/>
            <person name="Turgeon B."/>
            <person name="Goodwin S."/>
            <person name="Spatafora J."/>
            <person name="Crous P."/>
            <person name="Grigoriev I."/>
        </authorList>
    </citation>
    <scope>NUCLEOTIDE SEQUENCE</scope>
    <source>
        <strain evidence="10">CBS 262.69</strain>
    </source>
</reference>
<dbReference type="NCBIfam" id="TIGR00728">
    <property type="entry name" value="OPT_sfam"/>
    <property type="match status" value="1"/>
</dbReference>
<dbReference type="AlphaFoldDB" id="A0A6G1HYB3"/>
<dbReference type="InterPro" id="IPR004648">
    <property type="entry name" value="Oligpept_transpt"/>
</dbReference>
<evidence type="ECO:0000256" key="3">
    <source>
        <dbReference type="ARBA" id="ARBA00022448"/>
    </source>
</evidence>
<evidence type="ECO:0000256" key="5">
    <source>
        <dbReference type="ARBA" id="ARBA00022856"/>
    </source>
</evidence>
<dbReference type="Pfam" id="PF03169">
    <property type="entry name" value="OPT"/>
    <property type="match status" value="1"/>
</dbReference>
<evidence type="ECO:0000256" key="8">
    <source>
        <dbReference type="ARBA" id="ARBA00023136"/>
    </source>
</evidence>
<feature type="transmembrane region" description="Helical" evidence="9">
    <location>
        <begin position="79"/>
        <end position="98"/>
    </location>
</feature>
<feature type="transmembrane region" description="Helical" evidence="9">
    <location>
        <begin position="104"/>
        <end position="125"/>
    </location>
</feature>
<proteinExistence type="inferred from homology"/>
<name>A0A6G1HYB3_9PEZI</name>
<keyword evidence="7 9" id="KW-1133">Transmembrane helix</keyword>
<dbReference type="PANTHER" id="PTHR22601">
    <property type="entry name" value="ISP4 LIKE PROTEIN"/>
    <property type="match status" value="1"/>
</dbReference>
<sequence length="789" mass="88814">MADIKGPTYRAKPISDDGSTEQIEFLDEKKAQVHVIDRTDSSDDEIVYTRPPKDTHDLVTEVILAEDDPTLNPWTFRTWFLGLSIACFAAATTAINTFKPQPVHIHLVFIAVLSYVLGEVMAKVLPSRGRIGRIINPHPFNKKEHAAICIMAVSGGSTPEAMMILAVQKLWYGIRPHPFYAICLIFSAQMLGYGVAGLLRKTLVYPTKMFYPANLPTASLLESLHKDKVTTKRKMKVFYIGLAVLFCWQAFPQYIMPVLGGVSIFCLTHRNSLFVTNLFGGSMANEGLGVLALSFDWQLIAGAKNPMWLPLQTQVNELIGYVISIGMYMGIFYSNTWHARSLPFLSPLLFHNSSTAHKYVTYDVKKILNKKWEVDEGLLANYGLPSFSASYATSLTTINIAIAATITHMLLWHYHDIKSAWAFMSGSNMIHFVQPWKWHWKFWENRGVKITKEEAEAIDPHYALMTEYEEVPGWWFGSIWIAAVVVGMTMCYLADTTLPWWGFLIACLLSTVLLTFFAALTAMFGFSLLVQPFIQMIGAYLLPGKPLANMYFSTYGFNSLYQAKLMLKDLKLGQYTHLAPKCTFAMQLIGTSVGCLISYIMMEKITTEKRDVLMAIQGTNVWSGHMLQSTNTVAVAWGGLAKYLFSFGKRYQWVPIGFMIGCAAPLPFWLLDRYLFPKAGLGYYNFAIIAAALGGLAHGTHSAYLMHYALGFFCQFYLRRYRPNWFIKYNYILSAGMDGGSSLINFLLTFSVFGGAGKAVKFPSYWGNNHNSGNFDYCMRDPAMGKRHT</sequence>
<feature type="transmembrane region" description="Helical" evidence="9">
    <location>
        <begin position="275"/>
        <end position="297"/>
    </location>
</feature>
<protein>
    <submittedName>
        <fullName evidence="10">OPT superfamily oligopeptide transporter</fullName>
    </submittedName>
</protein>
<evidence type="ECO:0000256" key="6">
    <source>
        <dbReference type="ARBA" id="ARBA00022927"/>
    </source>
</evidence>
<dbReference type="GO" id="GO:0016020">
    <property type="term" value="C:membrane"/>
    <property type="evidence" value="ECO:0007669"/>
    <property type="project" value="UniProtKB-SubCell"/>
</dbReference>
<feature type="transmembrane region" description="Helical" evidence="9">
    <location>
        <begin position="146"/>
        <end position="167"/>
    </location>
</feature>
<organism evidence="10 11">
    <name type="scientific">Trichodelitschia bisporula</name>
    <dbReference type="NCBI Taxonomy" id="703511"/>
    <lineage>
        <taxon>Eukaryota</taxon>
        <taxon>Fungi</taxon>
        <taxon>Dikarya</taxon>
        <taxon>Ascomycota</taxon>
        <taxon>Pezizomycotina</taxon>
        <taxon>Dothideomycetes</taxon>
        <taxon>Dothideomycetes incertae sedis</taxon>
        <taxon>Phaeotrichales</taxon>
        <taxon>Phaeotrichaceae</taxon>
        <taxon>Trichodelitschia</taxon>
    </lineage>
</organism>
<feature type="transmembrane region" description="Helical" evidence="9">
    <location>
        <begin position="653"/>
        <end position="671"/>
    </location>
</feature>
<dbReference type="EMBL" id="ML996694">
    <property type="protein sequence ID" value="KAF2400856.1"/>
    <property type="molecule type" value="Genomic_DNA"/>
</dbReference>
<keyword evidence="8 9" id="KW-0472">Membrane</keyword>
<keyword evidence="11" id="KW-1185">Reference proteome</keyword>
<evidence type="ECO:0000256" key="1">
    <source>
        <dbReference type="ARBA" id="ARBA00004141"/>
    </source>
</evidence>
<keyword evidence="6" id="KW-0653">Protein transport</keyword>
<keyword evidence="3" id="KW-0813">Transport</keyword>
<evidence type="ECO:0000256" key="7">
    <source>
        <dbReference type="ARBA" id="ARBA00022989"/>
    </source>
</evidence>
<feature type="transmembrane region" description="Helical" evidence="9">
    <location>
        <begin position="474"/>
        <end position="494"/>
    </location>
</feature>
<dbReference type="Proteomes" id="UP000799640">
    <property type="component" value="Unassembled WGS sequence"/>
</dbReference>
<evidence type="ECO:0000313" key="11">
    <source>
        <dbReference type="Proteomes" id="UP000799640"/>
    </source>
</evidence>
<dbReference type="InterPro" id="IPR004813">
    <property type="entry name" value="OPT"/>
</dbReference>
<gene>
    <name evidence="10" type="ORF">EJ06DRAFT_476212</name>
</gene>
<keyword evidence="5" id="KW-0571">Peptide transport</keyword>
<dbReference type="GO" id="GO:0015031">
    <property type="term" value="P:protein transport"/>
    <property type="evidence" value="ECO:0007669"/>
    <property type="project" value="UniProtKB-KW"/>
</dbReference>
<feature type="transmembrane region" description="Helical" evidence="9">
    <location>
        <begin position="584"/>
        <end position="602"/>
    </location>
</feature>
<dbReference type="OrthoDB" id="9986677at2759"/>
<evidence type="ECO:0000256" key="4">
    <source>
        <dbReference type="ARBA" id="ARBA00022692"/>
    </source>
</evidence>
<feature type="transmembrane region" description="Helical" evidence="9">
    <location>
        <begin position="318"/>
        <end position="337"/>
    </location>
</feature>